<dbReference type="EMBL" id="CP071250">
    <property type="protein sequence ID" value="UUF07645.1"/>
    <property type="molecule type" value="Genomic_DNA"/>
</dbReference>
<dbReference type="RefSeq" id="WP_212724958.1">
    <property type="nucleotide sequence ID" value="NZ_CP071250.1"/>
</dbReference>
<name>A0A9Q9FFU5_9FIRM</name>
<organism evidence="1 2">
    <name type="scientific">Turicibacter bilis</name>
    <dbReference type="NCBI Taxonomy" id="2735723"/>
    <lineage>
        <taxon>Bacteria</taxon>
        <taxon>Bacillati</taxon>
        <taxon>Bacillota</taxon>
        <taxon>Erysipelotrichia</taxon>
        <taxon>Erysipelotrichales</taxon>
        <taxon>Turicibacteraceae</taxon>
        <taxon>Turicibacter</taxon>
    </lineage>
</organism>
<dbReference type="Proteomes" id="UP001058072">
    <property type="component" value="Chromosome"/>
</dbReference>
<evidence type="ECO:0000313" key="1">
    <source>
        <dbReference type="EMBL" id="UUF07645.1"/>
    </source>
</evidence>
<protein>
    <submittedName>
        <fullName evidence="1">Uncharacterized protein</fullName>
    </submittedName>
</protein>
<sequence length="240" mass="27944">MSYQIEEVKLSQQIFYHLLSQRELNEQQDKALYYAYTGNETVMNLVKSQGEIAHCVIERYGSSIYLIPKEENEVLGFSKRELKKVLCKSSGTDKDYYLSQFVILTLLVEFYDGQGQSAKGRDFMRVGELQNIIAERLKEGATYYDEEQQQQLGIAYSNMLEAFEALRSDDRGSKQKTTKEGFLHGIFKFLQEQQLIEYIEADEMITTTKKLDQLMDFNLLNQNNYTRVLHVLKEAENESN</sequence>
<dbReference type="Pfam" id="PF19539">
    <property type="entry name" value="DUF6063"/>
    <property type="match status" value="1"/>
</dbReference>
<proteinExistence type="predicted"/>
<reference evidence="1" key="1">
    <citation type="submission" date="2021-03" db="EMBL/GenBank/DDBJ databases">
        <title>Comparative Genomics and Metabolomics in the genus Turicibacter.</title>
        <authorList>
            <person name="Maki J."/>
            <person name="Looft T."/>
        </authorList>
    </citation>
    <scope>NUCLEOTIDE SEQUENCE</scope>
    <source>
        <strain evidence="1">ISU324</strain>
    </source>
</reference>
<dbReference type="InterPro" id="IPR045707">
    <property type="entry name" value="DUF6063"/>
</dbReference>
<evidence type="ECO:0000313" key="2">
    <source>
        <dbReference type="Proteomes" id="UP001058072"/>
    </source>
</evidence>
<accession>A0A9Q9FFU5</accession>
<dbReference type="AlphaFoldDB" id="A0A9Q9FFU5"/>
<gene>
    <name evidence="1" type="ORF">J0J70_08385</name>
</gene>